<keyword evidence="4" id="KW-1185">Reference proteome</keyword>
<dbReference type="GO" id="GO:0016491">
    <property type="term" value="F:oxidoreductase activity"/>
    <property type="evidence" value="ECO:0007669"/>
    <property type="project" value="UniProtKB-KW"/>
</dbReference>
<comment type="similarity">
    <text evidence="1">Belongs to the short-chain dehydrogenases/reductases (SDR) family.</text>
</comment>
<dbReference type="PRINTS" id="PR00081">
    <property type="entry name" value="GDHRDH"/>
</dbReference>
<dbReference type="InterPro" id="IPR020904">
    <property type="entry name" value="Sc_DH/Rdtase_CS"/>
</dbReference>
<name>A0A171BL38_9ACTN</name>
<dbReference type="Proteomes" id="UP000077701">
    <property type="component" value="Unassembled WGS sequence"/>
</dbReference>
<dbReference type="PANTHER" id="PTHR43669:SF6">
    <property type="entry name" value="DECAPRENYLPHOSPHORYL-2-KETO-BETA-D-ERYTHRO-PENTOSE REDUCTASE"/>
    <property type="match status" value="1"/>
</dbReference>
<reference evidence="4" key="2">
    <citation type="submission" date="2016-04" db="EMBL/GenBank/DDBJ databases">
        <title>Planomonospora sphaerica JCM9374 whole genome shotgun sequence.</title>
        <authorList>
            <person name="Suzuki T."/>
            <person name="Dohra H."/>
            <person name="Kodani S."/>
        </authorList>
    </citation>
    <scope>NUCLEOTIDE SEQUENCE [LARGE SCALE GENOMIC DNA]</scope>
    <source>
        <strain evidence="4">JCM 9374</strain>
    </source>
</reference>
<dbReference type="InterPro" id="IPR002347">
    <property type="entry name" value="SDR_fam"/>
</dbReference>
<protein>
    <submittedName>
        <fullName evidence="3">Short-chain dehydrogenase</fullName>
    </submittedName>
</protein>
<dbReference type="PROSITE" id="PS00061">
    <property type="entry name" value="ADH_SHORT"/>
    <property type="match status" value="1"/>
</dbReference>
<dbReference type="RefSeq" id="WP_068894634.1">
    <property type="nucleotide sequence ID" value="NZ_BDCX01000002.1"/>
</dbReference>
<dbReference type="PANTHER" id="PTHR43669">
    <property type="entry name" value="5-KETO-D-GLUCONATE 5-REDUCTASE"/>
    <property type="match status" value="1"/>
</dbReference>
<evidence type="ECO:0000256" key="2">
    <source>
        <dbReference type="ARBA" id="ARBA00023002"/>
    </source>
</evidence>
<organism evidence="3 4">
    <name type="scientific">Planomonospora sphaerica</name>
    <dbReference type="NCBI Taxonomy" id="161355"/>
    <lineage>
        <taxon>Bacteria</taxon>
        <taxon>Bacillati</taxon>
        <taxon>Actinomycetota</taxon>
        <taxon>Actinomycetes</taxon>
        <taxon>Streptosporangiales</taxon>
        <taxon>Streptosporangiaceae</taxon>
        <taxon>Planomonospora</taxon>
    </lineage>
</organism>
<reference evidence="3 4" key="1">
    <citation type="journal article" date="2016" name="Genome Announc.">
        <title>Draft Genome Sequence of Planomonospora sphaerica JCM9374, a Rare Actinomycete.</title>
        <authorList>
            <person name="Dohra H."/>
            <person name="Suzuki T."/>
            <person name="Inoue Y."/>
            <person name="Kodani S."/>
        </authorList>
    </citation>
    <scope>NUCLEOTIDE SEQUENCE [LARGE SCALE GENOMIC DNA]</scope>
    <source>
        <strain evidence="3 4">JCM 9374</strain>
    </source>
</reference>
<gene>
    <name evidence="3" type="ORF">PS9374_00891</name>
</gene>
<dbReference type="STRING" id="161355.PS9374_00891"/>
<keyword evidence="2" id="KW-0560">Oxidoreductase</keyword>
<dbReference type="SUPFAM" id="SSF51735">
    <property type="entry name" value="NAD(P)-binding Rossmann-fold domains"/>
    <property type="match status" value="1"/>
</dbReference>
<evidence type="ECO:0000313" key="3">
    <source>
        <dbReference type="EMBL" id="GAT65259.1"/>
    </source>
</evidence>
<dbReference type="CDD" id="cd05233">
    <property type="entry name" value="SDR_c"/>
    <property type="match status" value="1"/>
</dbReference>
<evidence type="ECO:0000313" key="4">
    <source>
        <dbReference type="Proteomes" id="UP000077701"/>
    </source>
</evidence>
<sequence length="248" mass="25700">MRNALGSVDTVLLLGGRSEIGLAIVERLVRDGARRVVLAARGAAGGEPPVIGDAEVHLLDFDASRPETHGEVIEAAAKLVGDLDVVIPAFGVLGRQADYDADPVAAAEAVAVNYGGHVSAGLYAARRLREQGHGTLVVLSSVAGIRVRRANFVYGSAKAGLDGFAQGLGDALHGSGARVMVVRPGFVVGRMTEGMTPAPLSSTPGQVADAVVAGLRSGAETVWVPGALRAMFAVMRVLPRAVWRRMPR</sequence>
<evidence type="ECO:0000256" key="1">
    <source>
        <dbReference type="ARBA" id="ARBA00006484"/>
    </source>
</evidence>
<dbReference type="InterPro" id="IPR036291">
    <property type="entry name" value="NAD(P)-bd_dom_sf"/>
</dbReference>
<accession>A0A171BL38</accession>
<dbReference type="AlphaFoldDB" id="A0A171BL38"/>
<comment type="caution">
    <text evidence="3">The sequence shown here is derived from an EMBL/GenBank/DDBJ whole genome shotgun (WGS) entry which is preliminary data.</text>
</comment>
<dbReference type="Gene3D" id="3.40.50.720">
    <property type="entry name" value="NAD(P)-binding Rossmann-like Domain"/>
    <property type="match status" value="1"/>
</dbReference>
<dbReference type="EMBL" id="BDCX01000002">
    <property type="protein sequence ID" value="GAT65259.1"/>
    <property type="molecule type" value="Genomic_DNA"/>
</dbReference>
<proteinExistence type="inferred from homology"/>
<dbReference type="OrthoDB" id="5115951at2"/>
<dbReference type="Pfam" id="PF00106">
    <property type="entry name" value="adh_short"/>
    <property type="match status" value="1"/>
</dbReference>